<dbReference type="PROSITE" id="PS50097">
    <property type="entry name" value="BTB"/>
    <property type="match status" value="1"/>
</dbReference>
<dbReference type="InterPro" id="IPR000210">
    <property type="entry name" value="BTB/POZ_dom"/>
</dbReference>
<dbReference type="InterPro" id="IPR011333">
    <property type="entry name" value="SKP1/BTB/POZ_sf"/>
</dbReference>
<dbReference type="AlphaFoldDB" id="A0A4Y2NR32"/>
<name>A0A4Y2NR32_ARAVE</name>
<dbReference type="PROSITE" id="PS50144">
    <property type="entry name" value="MATH"/>
    <property type="match status" value="1"/>
</dbReference>
<sequence>MANALTAYNMRWRIENMSHCWWLKKGEPLESPAFNADALEGTKWSLRLYPVGNKDENNVGFFLNREEDSSGPENFEVYFQLAFLGKDGLILKVRTAAYRFGKDGDWGFSNFEGRERVFVTEREAFLPEDTLTVQCTLWTTDEKPEESTHLFATTAIKVKRRSFVWKIDKASTLKSCIRNKFKDNLIDFDLLLNEALDSLNIEMTSFDETIKYISCNSSVIDSEGRKTNYGSKKCFSRDLKKGVVSFLLLFPEMLMEDKSRYFPNDVLSLDFEFVLATVEHFGCRIRYPNLENDVSGKEKSQNTAVLIADFKWLFNDGIFSDMELRTSTKTFPTHKAILSARSLVFRNMFSHDMREKNCGYVDITDFEDDTIDRMLQYIYTDSMENLQFESASKLYAAADKYQILSLKSMCSSFLKENLCPTNACDALVLADLHNDDDLKSFLQDYILRQRKQVFCSQEWKDFMSTHPKLSTDLMYRKITNNKMCLPRKRKSE</sequence>
<dbReference type="SUPFAM" id="SSF49599">
    <property type="entry name" value="TRAF domain-like"/>
    <property type="match status" value="1"/>
</dbReference>
<dbReference type="GO" id="GO:0030163">
    <property type="term" value="P:protein catabolic process"/>
    <property type="evidence" value="ECO:0007669"/>
    <property type="project" value="UniProtKB-ARBA"/>
</dbReference>
<evidence type="ECO:0000259" key="1">
    <source>
        <dbReference type="PROSITE" id="PS50097"/>
    </source>
</evidence>
<dbReference type="Pfam" id="PF22486">
    <property type="entry name" value="MATH_2"/>
    <property type="match status" value="1"/>
</dbReference>
<reference evidence="3 4" key="1">
    <citation type="journal article" date="2019" name="Sci. Rep.">
        <title>Orb-weaving spider Araneus ventricosus genome elucidates the spidroin gene catalogue.</title>
        <authorList>
            <person name="Kono N."/>
            <person name="Nakamura H."/>
            <person name="Ohtoshi R."/>
            <person name="Moran D.A.P."/>
            <person name="Shinohara A."/>
            <person name="Yoshida Y."/>
            <person name="Fujiwara M."/>
            <person name="Mori M."/>
            <person name="Tomita M."/>
            <person name="Arakawa K."/>
        </authorList>
    </citation>
    <scope>NUCLEOTIDE SEQUENCE [LARGE SCALE GENOMIC DNA]</scope>
</reference>
<dbReference type="InterPro" id="IPR002083">
    <property type="entry name" value="MATH/TRAF_dom"/>
</dbReference>
<dbReference type="Gene3D" id="1.25.40.420">
    <property type="match status" value="1"/>
</dbReference>
<keyword evidence="4" id="KW-1185">Reference proteome</keyword>
<comment type="caution">
    <text evidence="3">The sequence shown here is derived from an EMBL/GenBank/DDBJ whole genome shotgun (WGS) entry which is preliminary data.</text>
</comment>
<dbReference type="SMART" id="SM00225">
    <property type="entry name" value="BTB"/>
    <property type="match status" value="1"/>
</dbReference>
<evidence type="ECO:0000313" key="3">
    <source>
        <dbReference type="EMBL" id="GBN40196.1"/>
    </source>
</evidence>
<dbReference type="Proteomes" id="UP000499080">
    <property type="component" value="Unassembled WGS sequence"/>
</dbReference>
<accession>A0A4Y2NR32</accession>
<protein>
    <submittedName>
        <fullName evidence="3">Protein roadkill</fullName>
    </submittedName>
</protein>
<dbReference type="SUPFAM" id="SSF54695">
    <property type="entry name" value="POZ domain"/>
    <property type="match status" value="1"/>
</dbReference>
<dbReference type="InterPro" id="IPR008974">
    <property type="entry name" value="TRAF-like"/>
</dbReference>
<dbReference type="Gene3D" id="2.60.210.10">
    <property type="entry name" value="Apoptosis, Tumor Necrosis Factor Receptor Associated Protein 2, Chain A"/>
    <property type="match status" value="1"/>
</dbReference>
<evidence type="ECO:0000313" key="4">
    <source>
        <dbReference type="Proteomes" id="UP000499080"/>
    </source>
</evidence>
<dbReference type="Pfam" id="PF00651">
    <property type="entry name" value="BTB"/>
    <property type="match status" value="1"/>
</dbReference>
<dbReference type="Gene3D" id="3.30.710.10">
    <property type="entry name" value="Potassium Channel Kv1.1, Chain A"/>
    <property type="match status" value="1"/>
</dbReference>
<dbReference type="OrthoDB" id="6359816at2759"/>
<organism evidence="3 4">
    <name type="scientific">Araneus ventricosus</name>
    <name type="common">Orbweaver spider</name>
    <name type="synonym">Epeira ventricosa</name>
    <dbReference type="NCBI Taxonomy" id="182803"/>
    <lineage>
        <taxon>Eukaryota</taxon>
        <taxon>Metazoa</taxon>
        <taxon>Ecdysozoa</taxon>
        <taxon>Arthropoda</taxon>
        <taxon>Chelicerata</taxon>
        <taxon>Arachnida</taxon>
        <taxon>Araneae</taxon>
        <taxon>Araneomorphae</taxon>
        <taxon>Entelegynae</taxon>
        <taxon>Araneoidea</taxon>
        <taxon>Araneidae</taxon>
        <taxon>Araneus</taxon>
    </lineage>
</organism>
<proteinExistence type="predicted"/>
<dbReference type="EMBL" id="BGPR01009468">
    <property type="protein sequence ID" value="GBN40196.1"/>
    <property type="molecule type" value="Genomic_DNA"/>
</dbReference>
<dbReference type="PANTHER" id="PTHR24413">
    <property type="entry name" value="SPECKLE-TYPE POZ PROTEIN"/>
    <property type="match status" value="1"/>
</dbReference>
<feature type="domain" description="BTB" evidence="1">
    <location>
        <begin position="320"/>
        <end position="387"/>
    </location>
</feature>
<gene>
    <name evidence="3" type="primary">rdx_9</name>
    <name evidence="3" type="ORF">AVEN_149499_1</name>
</gene>
<dbReference type="CDD" id="cd00121">
    <property type="entry name" value="MATH"/>
    <property type="match status" value="1"/>
</dbReference>
<evidence type="ECO:0000259" key="2">
    <source>
        <dbReference type="PROSITE" id="PS50144"/>
    </source>
</evidence>
<feature type="domain" description="MATH" evidence="2">
    <location>
        <begin position="7"/>
        <end position="137"/>
    </location>
</feature>